<dbReference type="Gene3D" id="3.50.50.60">
    <property type="entry name" value="FAD/NAD(P)-binding domain"/>
    <property type="match status" value="1"/>
</dbReference>
<evidence type="ECO:0000256" key="3">
    <source>
        <dbReference type="ARBA" id="ARBA00022857"/>
    </source>
</evidence>
<evidence type="ECO:0000256" key="1">
    <source>
        <dbReference type="ARBA" id="ARBA00022630"/>
    </source>
</evidence>
<dbReference type="PANTHER" id="PTHR43098">
    <property type="entry name" value="L-ORNITHINE N(5)-MONOOXYGENASE-RELATED"/>
    <property type="match status" value="1"/>
</dbReference>
<sequence>MRHYLFQPEVLACLNYIVDKHDLRKYMKFKTEMVSADYDESADIWRMSLKTGDDVRQITTRYLVTALRVLSKPHFPEITGSHTFKNSKVVHSQQWSPDIEIEGKQVGVIGLRLNQHPYHQPVDPSHRALGQCPLLHLRPVLQLHHRLREWRSQPSHYHAVPDPDHIVEDLRWRGNGPPLHVRASSPPAWTPSTATSSGRAIHGRGSGADHAASGPRSFRTCSL</sequence>
<keyword evidence="1" id="KW-0285">Flavoprotein</keyword>
<dbReference type="InterPro" id="IPR050775">
    <property type="entry name" value="FAD-binding_Monooxygenases"/>
</dbReference>
<keyword evidence="7" id="KW-1185">Reference proteome</keyword>
<dbReference type="GO" id="GO:0016491">
    <property type="term" value="F:oxidoreductase activity"/>
    <property type="evidence" value="ECO:0007669"/>
    <property type="project" value="UniProtKB-KW"/>
</dbReference>
<dbReference type="AlphaFoldDB" id="A0AA39WT29"/>
<keyword evidence="3" id="KW-0521">NADP</keyword>
<organism evidence="6 7">
    <name type="scientific">Lasiodiplodia hormozganensis</name>
    <dbReference type="NCBI Taxonomy" id="869390"/>
    <lineage>
        <taxon>Eukaryota</taxon>
        <taxon>Fungi</taxon>
        <taxon>Dikarya</taxon>
        <taxon>Ascomycota</taxon>
        <taxon>Pezizomycotina</taxon>
        <taxon>Dothideomycetes</taxon>
        <taxon>Dothideomycetes incertae sedis</taxon>
        <taxon>Botryosphaeriales</taxon>
        <taxon>Botryosphaeriaceae</taxon>
        <taxon>Lasiodiplodia</taxon>
    </lineage>
</organism>
<reference evidence="6" key="1">
    <citation type="submission" date="2023-06" db="EMBL/GenBank/DDBJ databases">
        <title>Multi-omics analyses reveal the molecular pathogenesis toolkit of Lasiodiplodia hormozganensis, a cross-kingdom pathogen.</title>
        <authorList>
            <person name="Felix C."/>
            <person name="Meneses R."/>
            <person name="Goncalves M.F.M."/>
            <person name="Tilleman L."/>
            <person name="Duarte A.S."/>
            <person name="Jorrin-Novo J.V."/>
            <person name="Van De Peer Y."/>
            <person name="Deforce D."/>
            <person name="Van Nieuwerburgh F."/>
            <person name="Esteves A.C."/>
            <person name="Alves A."/>
        </authorList>
    </citation>
    <scope>NUCLEOTIDE SEQUENCE</scope>
    <source>
        <strain evidence="6">CBS 339.90</strain>
    </source>
</reference>
<name>A0AA39WT29_9PEZI</name>
<dbReference type="SUPFAM" id="SSF51905">
    <property type="entry name" value="FAD/NAD(P)-binding domain"/>
    <property type="match status" value="1"/>
</dbReference>
<protein>
    <submittedName>
        <fullName evidence="6">Cyclohexanone 1</fullName>
    </submittedName>
</protein>
<evidence type="ECO:0000256" key="2">
    <source>
        <dbReference type="ARBA" id="ARBA00022827"/>
    </source>
</evidence>
<evidence type="ECO:0000256" key="4">
    <source>
        <dbReference type="ARBA" id="ARBA00023002"/>
    </source>
</evidence>
<evidence type="ECO:0000313" key="6">
    <source>
        <dbReference type="EMBL" id="KAK0621103.1"/>
    </source>
</evidence>
<dbReference type="InterPro" id="IPR036188">
    <property type="entry name" value="FAD/NAD-bd_sf"/>
</dbReference>
<evidence type="ECO:0000313" key="7">
    <source>
        <dbReference type="Proteomes" id="UP001175001"/>
    </source>
</evidence>
<accession>A0AA39WT29</accession>
<keyword evidence="4" id="KW-0560">Oxidoreductase</keyword>
<dbReference type="PANTHER" id="PTHR43098:SF5">
    <property type="entry name" value="DUAL-FUNCTIONAL MONOOXYGENASE_METHYLTRANSFERASE PSOF"/>
    <property type="match status" value="1"/>
</dbReference>
<proteinExistence type="predicted"/>
<feature type="region of interest" description="Disordered" evidence="5">
    <location>
        <begin position="179"/>
        <end position="223"/>
    </location>
</feature>
<keyword evidence="2" id="KW-0274">FAD</keyword>
<comment type="caution">
    <text evidence="6">The sequence shown here is derived from an EMBL/GenBank/DDBJ whole genome shotgun (WGS) entry which is preliminary data.</text>
</comment>
<dbReference type="Proteomes" id="UP001175001">
    <property type="component" value="Unassembled WGS sequence"/>
</dbReference>
<evidence type="ECO:0000256" key="5">
    <source>
        <dbReference type="SAM" id="MobiDB-lite"/>
    </source>
</evidence>
<gene>
    <name evidence="6" type="primary">CHMO</name>
    <name evidence="6" type="ORF">DIS24_g11444</name>
</gene>
<dbReference type="EMBL" id="JAUJDW010000165">
    <property type="protein sequence ID" value="KAK0621103.1"/>
    <property type="molecule type" value="Genomic_DNA"/>
</dbReference>